<dbReference type="RefSeq" id="WP_223610388.1">
    <property type="nucleotide sequence ID" value="NZ_CBCYJT010000026.1"/>
</dbReference>
<name>A0ABU6I2G1_9ENTR</name>
<evidence type="ECO:0000313" key="2">
    <source>
        <dbReference type="Proteomes" id="UP001357437"/>
    </source>
</evidence>
<comment type="caution">
    <text evidence="1">The sequence shown here is derived from an EMBL/GenBank/DDBJ whole genome shotgun (WGS) entry which is preliminary data.</text>
</comment>
<organism evidence="1 2">
    <name type="scientific">Leclercia adecarboxylata</name>
    <dbReference type="NCBI Taxonomy" id="83655"/>
    <lineage>
        <taxon>Bacteria</taxon>
        <taxon>Pseudomonadati</taxon>
        <taxon>Pseudomonadota</taxon>
        <taxon>Gammaproteobacteria</taxon>
        <taxon>Enterobacterales</taxon>
        <taxon>Enterobacteriaceae</taxon>
        <taxon>Leclercia</taxon>
    </lineage>
</organism>
<gene>
    <name evidence="1" type="ORF">VOF76_06150</name>
</gene>
<proteinExistence type="predicted"/>
<sequence length="131" mass="14622">MMITGIKIASFELIYLSGKMMRQSQDIYNDIGSVLIAAAPDSAEKIIARAELSPEGDHCKCEFDFVDITSGETNWFTAGAHANAELLDLLVELRTFIVENVSSQRPSFWHACEITVDVEKLKITIDFKYGD</sequence>
<protein>
    <submittedName>
        <fullName evidence="1">Uncharacterized protein</fullName>
    </submittedName>
</protein>
<reference evidence="1 2" key="1">
    <citation type="submission" date="2024-01" db="EMBL/GenBank/DDBJ databases">
        <title>Comparative Genomics of Leclercia adecarboxylata Strains Isolated from Several Sources.</title>
        <authorList>
            <person name="Yescas-Zazueta V."/>
            <person name="Balbuena-Alonso M.G."/>
            <person name="Valencia D."/>
            <person name="Mendez-Pfeiffer P.A."/>
            <person name="Ballesteros-Monrreal M.G."/>
            <person name="Rocha-Gracia R.D.C."/>
            <person name="Barrios-Villa E."/>
        </authorList>
    </citation>
    <scope>NUCLEOTIDE SEQUENCE [LARGE SCALE GENOMIC DNA]</scope>
    <source>
        <strain evidence="1 2">33MEM</strain>
    </source>
</reference>
<evidence type="ECO:0000313" key="1">
    <source>
        <dbReference type="EMBL" id="MEC3935748.1"/>
    </source>
</evidence>
<keyword evidence="2" id="KW-1185">Reference proteome</keyword>
<dbReference type="SUPFAM" id="SSF160424">
    <property type="entry name" value="BH3703-like"/>
    <property type="match status" value="1"/>
</dbReference>
<dbReference type="Proteomes" id="UP001357437">
    <property type="component" value="Unassembled WGS sequence"/>
</dbReference>
<dbReference type="InterPro" id="IPR036170">
    <property type="entry name" value="YezG-like_sf"/>
</dbReference>
<accession>A0ABU6I2G1</accession>
<dbReference type="EMBL" id="JAYMCU010000007">
    <property type="protein sequence ID" value="MEC3935748.1"/>
    <property type="molecule type" value="Genomic_DNA"/>
</dbReference>